<feature type="coiled-coil region" evidence="5">
    <location>
        <begin position="310"/>
        <end position="344"/>
    </location>
</feature>
<evidence type="ECO:0000256" key="6">
    <source>
        <dbReference type="SAM" id="MobiDB-lite"/>
    </source>
</evidence>
<dbReference type="EMBL" id="BPLR01007531">
    <property type="protein sequence ID" value="GIY17669.1"/>
    <property type="molecule type" value="Genomic_DNA"/>
</dbReference>
<evidence type="ECO:0000256" key="1">
    <source>
        <dbReference type="ARBA" id="ARBA00004613"/>
    </source>
</evidence>
<evidence type="ECO:0000259" key="9">
    <source>
        <dbReference type="PROSITE" id="PS51041"/>
    </source>
</evidence>
<keyword evidence="7" id="KW-0472">Membrane</keyword>
<evidence type="ECO:0000313" key="10">
    <source>
        <dbReference type="EMBL" id="GIY17669.1"/>
    </source>
</evidence>
<feature type="chain" id="PRO_5043730415" evidence="8">
    <location>
        <begin position="31"/>
        <end position="397"/>
    </location>
</feature>
<evidence type="ECO:0000256" key="7">
    <source>
        <dbReference type="SAM" id="Phobius"/>
    </source>
</evidence>
<comment type="subcellular location">
    <subcellularLocation>
        <location evidence="1">Secreted</location>
    </subcellularLocation>
</comment>
<name>A0AAV4R9F4_CAEEX</name>
<keyword evidence="7" id="KW-0812">Transmembrane</keyword>
<dbReference type="InterPro" id="IPR011489">
    <property type="entry name" value="EMI_domain"/>
</dbReference>
<keyword evidence="4" id="KW-1015">Disulfide bond</keyword>
<feature type="signal peptide" evidence="8">
    <location>
        <begin position="1"/>
        <end position="30"/>
    </location>
</feature>
<reference evidence="10 11" key="1">
    <citation type="submission" date="2021-06" db="EMBL/GenBank/DDBJ databases">
        <title>Caerostris extrusa draft genome.</title>
        <authorList>
            <person name="Kono N."/>
            <person name="Arakawa K."/>
        </authorList>
    </citation>
    <scope>NUCLEOTIDE SEQUENCE [LARGE SCALE GENOMIC DNA]</scope>
</reference>
<feature type="compositionally biased region" description="Basic and acidic residues" evidence="6">
    <location>
        <begin position="160"/>
        <end position="171"/>
    </location>
</feature>
<sequence>MESLSLKSCIGLTVPCCILVLFGVFSSVNAAAYGRKSNNWCSYQVTKLASCKERNGTETYIGRDFQQCGYWPYNQNCGNTYRVLQRPKYVTTYKVKSETLWKCCPGFSGPTCEPECLNCTKSNDSSKTWGRNKGNVKFDGRTDLNLDTPKDYPSLPPNSPRDDPRSRKKPFDCQCPPGSQGAPGRPGPKGDTGERGPRGEPGPPGTLHVPEISGDDNWPGGAPGLPGLEGRPGIPGRDGIPGLPGAPGQKGDAGRDGEPGLVGLPGPPGPPGPVGPPGPPGLGYRGGDVFIPRKGDLPPDLDYQENISLMQGVLENVQKTVEDVANLEARVTILEELVQKKILEQKERQTYTTEFPHYQLDRYGRVVEYYYIDFENKISFFVSVFHLLLLFYFCRSI</sequence>
<protein>
    <submittedName>
        <fullName evidence="10">EMI domain-containing protein</fullName>
    </submittedName>
</protein>
<evidence type="ECO:0000256" key="8">
    <source>
        <dbReference type="SAM" id="SignalP"/>
    </source>
</evidence>
<dbReference type="InterPro" id="IPR050392">
    <property type="entry name" value="Collagen/C1q_domain"/>
</dbReference>
<feature type="transmembrane region" description="Helical" evidence="7">
    <location>
        <begin position="378"/>
        <end position="394"/>
    </location>
</feature>
<proteinExistence type="predicted"/>
<keyword evidence="3 8" id="KW-0732">Signal</keyword>
<evidence type="ECO:0000256" key="3">
    <source>
        <dbReference type="ARBA" id="ARBA00022729"/>
    </source>
</evidence>
<dbReference type="GO" id="GO:0005576">
    <property type="term" value="C:extracellular region"/>
    <property type="evidence" value="ECO:0007669"/>
    <property type="project" value="UniProtKB-SubCell"/>
</dbReference>
<dbReference type="Proteomes" id="UP001054945">
    <property type="component" value="Unassembled WGS sequence"/>
</dbReference>
<keyword evidence="2" id="KW-0964">Secreted</keyword>
<keyword evidence="5" id="KW-0175">Coiled coil</keyword>
<evidence type="ECO:0000313" key="11">
    <source>
        <dbReference type="Proteomes" id="UP001054945"/>
    </source>
</evidence>
<keyword evidence="7" id="KW-1133">Transmembrane helix</keyword>
<dbReference type="PANTHER" id="PTHR15427:SF50">
    <property type="entry name" value="COMPLEMENT C1Q TUMOR NECROSIS FACTOR-RELATED PROTEIN 2-LIKE"/>
    <property type="match status" value="1"/>
</dbReference>
<organism evidence="10 11">
    <name type="scientific">Caerostris extrusa</name>
    <name type="common">Bark spider</name>
    <name type="synonym">Caerostris bankana</name>
    <dbReference type="NCBI Taxonomy" id="172846"/>
    <lineage>
        <taxon>Eukaryota</taxon>
        <taxon>Metazoa</taxon>
        <taxon>Ecdysozoa</taxon>
        <taxon>Arthropoda</taxon>
        <taxon>Chelicerata</taxon>
        <taxon>Arachnida</taxon>
        <taxon>Araneae</taxon>
        <taxon>Araneomorphae</taxon>
        <taxon>Entelegynae</taxon>
        <taxon>Araneoidea</taxon>
        <taxon>Araneidae</taxon>
        <taxon>Caerostris</taxon>
    </lineage>
</organism>
<evidence type="ECO:0000256" key="2">
    <source>
        <dbReference type="ARBA" id="ARBA00022525"/>
    </source>
</evidence>
<evidence type="ECO:0000256" key="4">
    <source>
        <dbReference type="ARBA" id="ARBA00023157"/>
    </source>
</evidence>
<dbReference type="InterPro" id="IPR008160">
    <property type="entry name" value="Collagen"/>
</dbReference>
<feature type="compositionally biased region" description="Low complexity" evidence="6">
    <location>
        <begin position="225"/>
        <end position="243"/>
    </location>
</feature>
<dbReference type="PANTHER" id="PTHR15427">
    <property type="entry name" value="EMILIN ELASTIN MICROFIBRIL INTERFACE-LOCATED PROTEIN ELASTIN MICROFIBRIL INTERFACER"/>
    <property type="match status" value="1"/>
</dbReference>
<feature type="compositionally biased region" description="Pro residues" evidence="6">
    <location>
        <begin position="265"/>
        <end position="280"/>
    </location>
</feature>
<dbReference type="Pfam" id="PF07546">
    <property type="entry name" value="EMI"/>
    <property type="match status" value="1"/>
</dbReference>
<feature type="compositionally biased region" description="Basic and acidic residues" evidence="6">
    <location>
        <begin position="136"/>
        <end position="150"/>
    </location>
</feature>
<keyword evidence="11" id="KW-1185">Reference proteome</keyword>
<gene>
    <name evidence="10" type="primary">AVEN_128314_1</name>
    <name evidence="10" type="ORF">CEXT_218531</name>
</gene>
<dbReference type="AlphaFoldDB" id="A0AAV4R9F4"/>
<feature type="region of interest" description="Disordered" evidence="6">
    <location>
        <begin position="123"/>
        <end position="287"/>
    </location>
</feature>
<feature type="domain" description="EMI" evidence="9">
    <location>
        <begin position="37"/>
        <end position="114"/>
    </location>
</feature>
<comment type="caution">
    <text evidence="10">The sequence shown here is derived from an EMBL/GenBank/DDBJ whole genome shotgun (WGS) entry which is preliminary data.</text>
</comment>
<dbReference type="Pfam" id="PF01391">
    <property type="entry name" value="Collagen"/>
    <property type="match status" value="1"/>
</dbReference>
<accession>A0AAV4R9F4</accession>
<evidence type="ECO:0000256" key="5">
    <source>
        <dbReference type="SAM" id="Coils"/>
    </source>
</evidence>
<dbReference type="PROSITE" id="PS51041">
    <property type="entry name" value="EMI"/>
    <property type="match status" value="1"/>
</dbReference>